<evidence type="ECO:0000313" key="8">
    <source>
        <dbReference type="Proteomes" id="UP000011560"/>
    </source>
</evidence>
<sequence length="373" mass="40667">MIPITAGVDRYLDRKSVGEGAGTYASNASSILTRWTEWLEAEYDVEAFADLERAHLEAYARYLSRRTARDEYAASTARTYFAVVRAFLSWCVEESILSANPAEASRATAALPTPVESEAGGRSVKRATYELEAEVRRLANEAPDGSTERLNRLREYAMIALLAHAGLRGGELFRVPEDDRRDGATWDDVDFYAGTIRVLGTSQELEDVSLPAGARTPLRRYRVALEPPTTDWPLFPTRHAPSIAATVRAGLADRGFDADEIDAAFESATASDLAREYGISPPAITTEGARTILKRLSQRVEVAVDGDYLTPGDARRAHDDRGERTAATGPQGGIRTRALEESLVAVDESADQGPDDPSTPHDADPDAHRDDEG</sequence>
<keyword evidence="3" id="KW-0233">DNA recombination</keyword>
<gene>
    <name evidence="7" type="ORF">C479_00687</name>
</gene>
<dbReference type="PATRIC" id="fig|1227490.4.peg.142"/>
<feature type="domain" description="Core-binding (CB)" evidence="6">
    <location>
        <begin position="2"/>
        <end position="92"/>
    </location>
</feature>
<protein>
    <submittedName>
        <fullName evidence="7">Integrase domain protein SAM domain protein</fullName>
    </submittedName>
</protein>
<dbReference type="InterPro" id="IPR013762">
    <property type="entry name" value="Integrase-like_cat_sf"/>
</dbReference>
<dbReference type="PANTHER" id="PTHR30349">
    <property type="entry name" value="PHAGE INTEGRASE-RELATED"/>
    <property type="match status" value="1"/>
</dbReference>
<name>M0BT46_9EURY</name>
<dbReference type="Proteomes" id="UP000011560">
    <property type="component" value="Unassembled WGS sequence"/>
</dbReference>
<keyword evidence="2 4" id="KW-0238">DNA-binding</keyword>
<evidence type="ECO:0000256" key="4">
    <source>
        <dbReference type="PROSITE-ProRule" id="PRU01248"/>
    </source>
</evidence>
<evidence type="ECO:0000256" key="2">
    <source>
        <dbReference type="ARBA" id="ARBA00023125"/>
    </source>
</evidence>
<dbReference type="GO" id="GO:0006310">
    <property type="term" value="P:DNA recombination"/>
    <property type="evidence" value="ECO:0007669"/>
    <property type="project" value="UniProtKB-KW"/>
</dbReference>
<evidence type="ECO:0000259" key="6">
    <source>
        <dbReference type="PROSITE" id="PS51900"/>
    </source>
</evidence>
<dbReference type="PANTHER" id="PTHR30349:SF41">
    <property type="entry name" value="INTEGRASE_RECOMBINASE PROTEIN MJ0367-RELATED"/>
    <property type="match status" value="1"/>
</dbReference>
<dbReference type="OrthoDB" id="194919at2157"/>
<feature type="compositionally biased region" description="Basic and acidic residues" evidence="5">
    <location>
        <begin position="313"/>
        <end position="324"/>
    </location>
</feature>
<accession>M0BT46</accession>
<dbReference type="RefSeq" id="WP_007696388.1">
    <property type="nucleotide sequence ID" value="NZ_AOIQ01000003.1"/>
</dbReference>
<dbReference type="GO" id="GO:0015074">
    <property type="term" value="P:DNA integration"/>
    <property type="evidence" value="ECO:0007669"/>
    <property type="project" value="UniProtKB-KW"/>
</dbReference>
<comment type="caution">
    <text evidence="7">The sequence shown here is derived from an EMBL/GenBank/DDBJ whole genome shotgun (WGS) entry which is preliminary data.</text>
</comment>
<reference evidence="7 8" key="1">
    <citation type="journal article" date="2014" name="PLoS Genet.">
        <title>Phylogenetically driven sequencing of extremely halophilic archaea reveals strategies for static and dynamic osmo-response.</title>
        <authorList>
            <person name="Becker E.A."/>
            <person name="Seitzer P.M."/>
            <person name="Tritt A."/>
            <person name="Larsen D."/>
            <person name="Krusor M."/>
            <person name="Yao A.I."/>
            <person name="Wu D."/>
            <person name="Madern D."/>
            <person name="Eisen J.A."/>
            <person name="Darling A.E."/>
            <person name="Facciotti M.T."/>
        </authorList>
    </citation>
    <scope>NUCLEOTIDE SEQUENCE [LARGE SCALE GENOMIC DNA]</scope>
    <source>
        <strain evidence="7 8">JCM 14624</strain>
    </source>
</reference>
<evidence type="ECO:0000256" key="1">
    <source>
        <dbReference type="ARBA" id="ARBA00022908"/>
    </source>
</evidence>
<dbReference type="STRING" id="1227490.C479_00687"/>
<dbReference type="InterPro" id="IPR044068">
    <property type="entry name" value="CB"/>
</dbReference>
<organism evidence="7 8">
    <name type="scientific">Halovivax asiaticus JCM 14624</name>
    <dbReference type="NCBI Taxonomy" id="1227490"/>
    <lineage>
        <taxon>Archaea</taxon>
        <taxon>Methanobacteriati</taxon>
        <taxon>Methanobacteriota</taxon>
        <taxon>Stenosarchaea group</taxon>
        <taxon>Halobacteria</taxon>
        <taxon>Halobacteriales</taxon>
        <taxon>Natrialbaceae</taxon>
        <taxon>Halovivax</taxon>
    </lineage>
</organism>
<dbReference type="PROSITE" id="PS51900">
    <property type="entry name" value="CB"/>
    <property type="match status" value="1"/>
</dbReference>
<proteinExistence type="predicted"/>
<dbReference type="Gene3D" id="1.10.443.10">
    <property type="entry name" value="Intergrase catalytic core"/>
    <property type="match status" value="1"/>
</dbReference>
<dbReference type="CDD" id="cd00397">
    <property type="entry name" value="DNA_BRE_C"/>
    <property type="match status" value="1"/>
</dbReference>
<dbReference type="InterPro" id="IPR050090">
    <property type="entry name" value="Tyrosine_recombinase_XerCD"/>
</dbReference>
<dbReference type="AlphaFoldDB" id="M0BT46"/>
<dbReference type="InterPro" id="IPR010998">
    <property type="entry name" value="Integrase_recombinase_N"/>
</dbReference>
<evidence type="ECO:0000256" key="3">
    <source>
        <dbReference type="ARBA" id="ARBA00023172"/>
    </source>
</evidence>
<dbReference type="InterPro" id="IPR011010">
    <property type="entry name" value="DNA_brk_join_enz"/>
</dbReference>
<evidence type="ECO:0000256" key="5">
    <source>
        <dbReference type="SAM" id="MobiDB-lite"/>
    </source>
</evidence>
<feature type="compositionally biased region" description="Basic and acidic residues" evidence="5">
    <location>
        <begin position="358"/>
        <end position="373"/>
    </location>
</feature>
<dbReference type="Gene3D" id="1.10.150.130">
    <property type="match status" value="1"/>
</dbReference>
<evidence type="ECO:0000313" key="7">
    <source>
        <dbReference type="EMBL" id="ELZ14201.1"/>
    </source>
</evidence>
<keyword evidence="8" id="KW-1185">Reference proteome</keyword>
<dbReference type="GO" id="GO:0003677">
    <property type="term" value="F:DNA binding"/>
    <property type="evidence" value="ECO:0007669"/>
    <property type="project" value="UniProtKB-UniRule"/>
</dbReference>
<keyword evidence="1" id="KW-0229">DNA integration</keyword>
<dbReference type="SUPFAM" id="SSF56349">
    <property type="entry name" value="DNA breaking-rejoining enzymes"/>
    <property type="match status" value="1"/>
</dbReference>
<feature type="region of interest" description="Disordered" evidence="5">
    <location>
        <begin position="309"/>
        <end position="373"/>
    </location>
</feature>
<dbReference type="EMBL" id="AOIQ01000003">
    <property type="protein sequence ID" value="ELZ14201.1"/>
    <property type="molecule type" value="Genomic_DNA"/>
</dbReference>